<sequence length="321" mass="35878">MPDIPTVSVVIPLYNKEPYIARALNSVLAQTVQDFEVLVVDDGSTDGGVKVVRGMRDPRIQLVQQENCGVSAARNRGIEESRAALIAFLDADDEWLPAFIETIVRLQALYPDAGLFGTAYEVDFPGSMVPRIYRKSLGDRLLSSYFGALVQFGSMIFNSSSFAAPKDVLMDVGGFPSGVRWNEDGTLWGKIALHYPVAYSPDVCSIYHQYSANNSSGITEYLKNPFLQYISTIPPEKMMNRDDAGDLMEYSDLCRLATISYNINSGYGKRARAELLSVTSPRYTWKKYKLRAISYLPPPIMGMIRNHAKTLSYLKRKIIHT</sequence>
<dbReference type="InterPro" id="IPR001173">
    <property type="entry name" value="Glyco_trans_2-like"/>
</dbReference>
<dbReference type="KEGG" id="mpl:Mpal_0830"/>
<proteinExistence type="predicted"/>
<dbReference type="HOGENOM" id="CLU_025996_0_0_2"/>
<dbReference type="Proteomes" id="UP000002457">
    <property type="component" value="Chromosome"/>
</dbReference>
<evidence type="ECO:0000259" key="1">
    <source>
        <dbReference type="Pfam" id="PF00535"/>
    </source>
</evidence>
<dbReference type="EMBL" id="CP001338">
    <property type="protein sequence ID" value="ACL16192.1"/>
    <property type="molecule type" value="Genomic_DNA"/>
</dbReference>
<dbReference type="InterPro" id="IPR050834">
    <property type="entry name" value="Glycosyltransf_2"/>
</dbReference>
<dbReference type="AlphaFoldDB" id="B8GGD7"/>
<dbReference type="GO" id="GO:0016740">
    <property type="term" value="F:transferase activity"/>
    <property type="evidence" value="ECO:0007669"/>
    <property type="project" value="UniProtKB-KW"/>
</dbReference>
<dbReference type="STRING" id="521011.Mpal_0830"/>
<evidence type="ECO:0000313" key="3">
    <source>
        <dbReference type="Proteomes" id="UP000002457"/>
    </source>
</evidence>
<protein>
    <submittedName>
        <fullName evidence="2">Glycosyl transferase family 2</fullName>
    </submittedName>
</protein>
<evidence type="ECO:0000313" key="2">
    <source>
        <dbReference type="EMBL" id="ACL16192.1"/>
    </source>
</evidence>
<dbReference type="SUPFAM" id="SSF53448">
    <property type="entry name" value="Nucleotide-diphospho-sugar transferases"/>
    <property type="match status" value="1"/>
</dbReference>
<dbReference type="Pfam" id="PF00535">
    <property type="entry name" value="Glycos_transf_2"/>
    <property type="match status" value="1"/>
</dbReference>
<dbReference type="eggNOG" id="arCOG01381">
    <property type="taxonomic scope" value="Archaea"/>
</dbReference>
<gene>
    <name evidence="2" type="ordered locus">Mpal_0830</name>
</gene>
<feature type="domain" description="Glycosyltransferase 2-like" evidence="1">
    <location>
        <begin position="8"/>
        <end position="123"/>
    </location>
</feature>
<dbReference type="PANTHER" id="PTHR43685">
    <property type="entry name" value="GLYCOSYLTRANSFERASE"/>
    <property type="match status" value="1"/>
</dbReference>
<organism evidence="2 3">
    <name type="scientific">Methanosphaerula palustris (strain ATCC BAA-1556 / DSM 19958 / E1-9c)</name>
    <dbReference type="NCBI Taxonomy" id="521011"/>
    <lineage>
        <taxon>Archaea</taxon>
        <taxon>Methanobacteriati</taxon>
        <taxon>Methanobacteriota</taxon>
        <taxon>Stenosarchaea group</taxon>
        <taxon>Methanomicrobia</taxon>
        <taxon>Methanomicrobiales</taxon>
        <taxon>Methanoregulaceae</taxon>
        <taxon>Methanosphaerula</taxon>
    </lineage>
</organism>
<dbReference type="GeneID" id="7272320"/>
<keyword evidence="3" id="KW-1185">Reference proteome</keyword>
<accession>B8GGD7</accession>
<dbReference type="PANTHER" id="PTHR43685:SF2">
    <property type="entry name" value="GLYCOSYLTRANSFERASE 2-LIKE DOMAIN-CONTAINING PROTEIN"/>
    <property type="match status" value="1"/>
</dbReference>
<reference evidence="2 3" key="1">
    <citation type="journal article" date="2015" name="Genome Announc.">
        <title>Complete Genome Sequence of Methanosphaerula palustris E1-9CT, a Hydrogenotrophic Methanogen Isolated from a Minerotrophic Fen Peatland.</title>
        <authorList>
            <person name="Cadillo-Quiroz H."/>
            <person name="Browne P."/>
            <person name="Kyrpides N."/>
            <person name="Woyke T."/>
            <person name="Goodwin L."/>
            <person name="Detter C."/>
            <person name="Yavitt J.B."/>
            <person name="Zinder S.H."/>
        </authorList>
    </citation>
    <scope>NUCLEOTIDE SEQUENCE [LARGE SCALE GENOMIC DNA]</scope>
    <source>
        <strain evidence="3">ATCC BAA-1556 / DSM 19958 / E1-9c</strain>
    </source>
</reference>
<dbReference type="RefSeq" id="WP_012617511.1">
    <property type="nucleotide sequence ID" value="NC_011832.1"/>
</dbReference>
<name>B8GGD7_METPE</name>
<keyword evidence="2" id="KW-0808">Transferase</keyword>
<dbReference type="Gene3D" id="3.90.550.10">
    <property type="entry name" value="Spore Coat Polysaccharide Biosynthesis Protein SpsA, Chain A"/>
    <property type="match status" value="1"/>
</dbReference>
<dbReference type="InterPro" id="IPR029044">
    <property type="entry name" value="Nucleotide-diphossugar_trans"/>
</dbReference>
<dbReference type="CDD" id="cd00761">
    <property type="entry name" value="Glyco_tranf_GTA_type"/>
    <property type="match status" value="1"/>
</dbReference>
<dbReference type="CAZy" id="GT2">
    <property type="family name" value="Glycosyltransferase Family 2"/>
</dbReference>
<dbReference type="OrthoDB" id="46222at2157"/>